<sequence>MAAMPAALADVPQQPMKLVEITLEINDNAIVICNIALANSASDASPWSAPREGKPWKSGEDRSLQGEAWLLMAEHCRRRLTNTFHASVAVVSFLVNEIEDVEGVVEVIQGGV</sequence>
<feature type="region of interest" description="Disordered" evidence="1">
    <location>
        <begin position="41"/>
        <end position="60"/>
    </location>
</feature>
<organism evidence="2 3">
    <name type="scientific">Stylosanthes scabra</name>
    <dbReference type="NCBI Taxonomy" id="79078"/>
    <lineage>
        <taxon>Eukaryota</taxon>
        <taxon>Viridiplantae</taxon>
        <taxon>Streptophyta</taxon>
        <taxon>Embryophyta</taxon>
        <taxon>Tracheophyta</taxon>
        <taxon>Spermatophyta</taxon>
        <taxon>Magnoliopsida</taxon>
        <taxon>eudicotyledons</taxon>
        <taxon>Gunneridae</taxon>
        <taxon>Pentapetalae</taxon>
        <taxon>rosids</taxon>
        <taxon>fabids</taxon>
        <taxon>Fabales</taxon>
        <taxon>Fabaceae</taxon>
        <taxon>Papilionoideae</taxon>
        <taxon>50 kb inversion clade</taxon>
        <taxon>dalbergioids sensu lato</taxon>
        <taxon>Dalbergieae</taxon>
        <taxon>Pterocarpus clade</taxon>
        <taxon>Stylosanthes</taxon>
    </lineage>
</organism>
<dbReference type="Proteomes" id="UP001341840">
    <property type="component" value="Unassembled WGS sequence"/>
</dbReference>
<comment type="caution">
    <text evidence="2">The sequence shown here is derived from an EMBL/GenBank/DDBJ whole genome shotgun (WGS) entry which is preliminary data.</text>
</comment>
<evidence type="ECO:0000256" key="1">
    <source>
        <dbReference type="SAM" id="MobiDB-lite"/>
    </source>
</evidence>
<evidence type="ECO:0000313" key="2">
    <source>
        <dbReference type="EMBL" id="MED6132129.1"/>
    </source>
</evidence>
<keyword evidence="3" id="KW-1185">Reference proteome</keyword>
<proteinExistence type="predicted"/>
<protein>
    <submittedName>
        <fullName evidence="2">Uncharacterized protein</fullName>
    </submittedName>
</protein>
<feature type="compositionally biased region" description="Basic and acidic residues" evidence="1">
    <location>
        <begin position="51"/>
        <end position="60"/>
    </location>
</feature>
<gene>
    <name evidence="2" type="ORF">PIB30_016341</name>
</gene>
<accession>A0ABU6S786</accession>
<reference evidence="2 3" key="1">
    <citation type="journal article" date="2023" name="Plants (Basel)">
        <title>Bridging the Gap: Combining Genomics and Transcriptomics Approaches to Understand Stylosanthes scabra, an Orphan Legume from the Brazilian Caatinga.</title>
        <authorList>
            <person name="Ferreira-Neto J.R.C."/>
            <person name="da Silva M.D."/>
            <person name="Binneck E."/>
            <person name="de Melo N.F."/>
            <person name="da Silva R.H."/>
            <person name="de Melo A.L.T.M."/>
            <person name="Pandolfi V."/>
            <person name="Bustamante F.O."/>
            <person name="Brasileiro-Vidal A.C."/>
            <person name="Benko-Iseppon A.M."/>
        </authorList>
    </citation>
    <scope>NUCLEOTIDE SEQUENCE [LARGE SCALE GENOMIC DNA]</scope>
    <source>
        <tissue evidence="2">Leaves</tissue>
    </source>
</reference>
<name>A0ABU6S786_9FABA</name>
<evidence type="ECO:0000313" key="3">
    <source>
        <dbReference type="Proteomes" id="UP001341840"/>
    </source>
</evidence>
<dbReference type="EMBL" id="JASCZI010060461">
    <property type="protein sequence ID" value="MED6132129.1"/>
    <property type="molecule type" value="Genomic_DNA"/>
</dbReference>